<evidence type="ECO:0000256" key="3">
    <source>
        <dbReference type="ARBA" id="ARBA00022833"/>
    </source>
</evidence>
<keyword evidence="6" id="KW-0804">Transcription</keyword>
<feature type="binding site" evidence="7">
    <location>
        <position position="135"/>
    </location>
    <ligand>
        <name>Zn(2+)</name>
        <dbReference type="ChEBI" id="CHEBI:29105"/>
    </ligand>
</feature>
<evidence type="ECO:0000256" key="7">
    <source>
        <dbReference type="PIRSR" id="PIRSR602481-1"/>
    </source>
</evidence>
<keyword evidence="7" id="KW-0479">Metal-binding</keyword>
<gene>
    <name evidence="8" type="ORF">EQM06_07500</name>
</gene>
<dbReference type="Gene3D" id="1.10.10.10">
    <property type="entry name" value="Winged helix-like DNA-binding domain superfamily/Winged helix DNA-binding domain"/>
    <property type="match status" value="1"/>
</dbReference>
<dbReference type="PANTHER" id="PTHR33202:SF8">
    <property type="entry name" value="PEROXIDE-RESPONSIVE REPRESSOR PERR"/>
    <property type="match status" value="1"/>
</dbReference>
<reference evidence="8 9" key="1">
    <citation type="submission" date="2019-01" db="EMBL/GenBank/DDBJ databases">
        <title>Draft genomes of a novel of Aminipila strains.</title>
        <authorList>
            <person name="Ma S."/>
        </authorList>
    </citation>
    <scope>NUCLEOTIDE SEQUENCE [LARGE SCALE GENOMIC DNA]</scope>
    <source>
        <strain evidence="9">JN-39</strain>
    </source>
</reference>
<dbReference type="InterPro" id="IPR043135">
    <property type="entry name" value="Fur_C"/>
</dbReference>
<feature type="binding site" evidence="7">
    <location>
        <position position="95"/>
    </location>
    <ligand>
        <name>Zn(2+)</name>
        <dbReference type="ChEBI" id="CHEBI:29105"/>
    </ligand>
</feature>
<evidence type="ECO:0000313" key="8">
    <source>
        <dbReference type="EMBL" id="QAT43092.1"/>
    </source>
</evidence>
<dbReference type="GO" id="GO:0003700">
    <property type="term" value="F:DNA-binding transcription factor activity"/>
    <property type="evidence" value="ECO:0007669"/>
    <property type="project" value="InterPro"/>
</dbReference>
<dbReference type="SUPFAM" id="SSF46785">
    <property type="entry name" value="Winged helix' DNA-binding domain"/>
    <property type="match status" value="1"/>
</dbReference>
<keyword evidence="5" id="KW-0238">DNA-binding</keyword>
<dbReference type="Gene3D" id="3.30.1490.190">
    <property type="match status" value="1"/>
</dbReference>
<keyword evidence="4" id="KW-0805">Transcription regulation</keyword>
<keyword evidence="9" id="KW-1185">Reference proteome</keyword>
<dbReference type="KEGG" id="amij:EQM06_07500"/>
<dbReference type="InterPro" id="IPR002481">
    <property type="entry name" value="FUR"/>
</dbReference>
<feature type="binding site" evidence="7">
    <location>
        <position position="98"/>
    </location>
    <ligand>
        <name>Zn(2+)</name>
        <dbReference type="ChEBI" id="CHEBI:29105"/>
    </ligand>
</feature>
<comment type="similarity">
    <text evidence="1">Belongs to the Fur family.</text>
</comment>
<evidence type="ECO:0000256" key="1">
    <source>
        <dbReference type="ARBA" id="ARBA00007957"/>
    </source>
</evidence>
<comment type="cofactor">
    <cofactor evidence="7">
        <name>Zn(2+)</name>
        <dbReference type="ChEBI" id="CHEBI:29105"/>
    </cofactor>
    <text evidence="7">Binds 1 zinc ion per subunit.</text>
</comment>
<dbReference type="InterPro" id="IPR036390">
    <property type="entry name" value="WH_DNA-bd_sf"/>
</dbReference>
<evidence type="ECO:0000256" key="5">
    <source>
        <dbReference type="ARBA" id="ARBA00023125"/>
    </source>
</evidence>
<dbReference type="GO" id="GO:1900376">
    <property type="term" value="P:regulation of secondary metabolite biosynthetic process"/>
    <property type="evidence" value="ECO:0007669"/>
    <property type="project" value="TreeGrafter"/>
</dbReference>
<organism evidence="8 9">
    <name type="scientific">Aminipila luticellarii</name>
    <dbReference type="NCBI Taxonomy" id="2507160"/>
    <lineage>
        <taxon>Bacteria</taxon>
        <taxon>Bacillati</taxon>
        <taxon>Bacillota</taxon>
        <taxon>Clostridia</taxon>
        <taxon>Peptostreptococcales</taxon>
        <taxon>Anaerovoracaceae</taxon>
        <taxon>Aminipila</taxon>
    </lineage>
</organism>
<evidence type="ECO:0000256" key="6">
    <source>
        <dbReference type="ARBA" id="ARBA00023163"/>
    </source>
</evidence>
<evidence type="ECO:0000256" key="4">
    <source>
        <dbReference type="ARBA" id="ARBA00023015"/>
    </source>
</evidence>
<dbReference type="GO" id="GO:0008270">
    <property type="term" value="F:zinc ion binding"/>
    <property type="evidence" value="ECO:0007669"/>
    <property type="project" value="TreeGrafter"/>
</dbReference>
<dbReference type="PANTHER" id="PTHR33202">
    <property type="entry name" value="ZINC UPTAKE REGULATION PROTEIN"/>
    <property type="match status" value="1"/>
</dbReference>
<protein>
    <submittedName>
        <fullName evidence="8">Transcriptional repressor</fullName>
    </submittedName>
</protein>
<dbReference type="GO" id="GO:0045892">
    <property type="term" value="P:negative regulation of DNA-templated transcription"/>
    <property type="evidence" value="ECO:0007669"/>
    <property type="project" value="TreeGrafter"/>
</dbReference>
<keyword evidence="2" id="KW-0678">Repressor</keyword>
<name>A0A410PVW9_9FIRM</name>
<dbReference type="EMBL" id="CP035281">
    <property type="protein sequence ID" value="QAT43092.1"/>
    <property type="molecule type" value="Genomic_DNA"/>
</dbReference>
<feature type="binding site" evidence="7">
    <location>
        <position position="132"/>
    </location>
    <ligand>
        <name>Zn(2+)</name>
        <dbReference type="ChEBI" id="CHEBI:29105"/>
    </ligand>
</feature>
<dbReference type="InterPro" id="IPR036388">
    <property type="entry name" value="WH-like_DNA-bd_sf"/>
</dbReference>
<dbReference type="RefSeq" id="WP_128745741.1">
    <property type="nucleotide sequence ID" value="NZ_CP035281.1"/>
</dbReference>
<dbReference type="CDD" id="cd07153">
    <property type="entry name" value="Fur_like"/>
    <property type="match status" value="1"/>
</dbReference>
<keyword evidence="3 7" id="KW-0862">Zinc</keyword>
<dbReference type="Proteomes" id="UP000287601">
    <property type="component" value="Chromosome"/>
</dbReference>
<dbReference type="GO" id="GO:0000976">
    <property type="term" value="F:transcription cis-regulatory region binding"/>
    <property type="evidence" value="ECO:0007669"/>
    <property type="project" value="TreeGrafter"/>
</dbReference>
<evidence type="ECO:0000313" key="9">
    <source>
        <dbReference type="Proteomes" id="UP000287601"/>
    </source>
</evidence>
<proteinExistence type="inferred from homology"/>
<sequence length="148" mass="17157">MGPSFEDLKQELKIKNITLSYQRLKVLEYLTKNQDHPTVDQIFTDLQKDISTLSKTTVYNTLKMLVEAGLVKVVAIEDNETRYDIITKNHGHFKCEVCGRIYDFNVDMDSLTCNDLSHFQINDKNVYFKGICQRCLTNIKQKGGERNE</sequence>
<dbReference type="OrthoDB" id="8659436at2"/>
<accession>A0A410PVW9</accession>
<dbReference type="AlphaFoldDB" id="A0A410PVW9"/>
<dbReference type="Pfam" id="PF01475">
    <property type="entry name" value="FUR"/>
    <property type="match status" value="1"/>
</dbReference>
<evidence type="ECO:0000256" key="2">
    <source>
        <dbReference type="ARBA" id="ARBA00022491"/>
    </source>
</evidence>